<proteinExistence type="predicted"/>
<feature type="region of interest" description="Disordered" evidence="1">
    <location>
        <begin position="236"/>
        <end position="293"/>
    </location>
</feature>
<dbReference type="PANTHER" id="PTHR35999">
    <property type="entry name" value="MITOCHONDRIAL IMPORT RECEPTOR SUBUNIT TOM6 HOMOLOG"/>
    <property type="match status" value="1"/>
</dbReference>
<evidence type="ECO:0000256" key="1">
    <source>
        <dbReference type="SAM" id="MobiDB-lite"/>
    </source>
</evidence>
<dbReference type="Proteomes" id="UP001151760">
    <property type="component" value="Unassembled WGS sequence"/>
</dbReference>
<keyword evidence="2" id="KW-0675">Receptor</keyword>
<organism evidence="2 3">
    <name type="scientific">Tanacetum coccineum</name>
    <dbReference type="NCBI Taxonomy" id="301880"/>
    <lineage>
        <taxon>Eukaryota</taxon>
        <taxon>Viridiplantae</taxon>
        <taxon>Streptophyta</taxon>
        <taxon>Embryophyta</taxon>
        <taxon>Tracheophyta</taxon>
        <taxon>Spermatophyta</taxon>
        <taxon>Magnoliopsida</taxon>
        <taxon>eudicotyledons</taxon>
        <taxon>Gunneridae</taxon>
        <taxon>Pentapetalae</taxon>
        <taxon>asterids</taxon>
        <taxon>campanulids</taxon>
        <taxon>Asterales</taxon>
        <taxon>Asteraceae</taxon>
        <taxon>Asteroideae</taxon>
        <taxon>Anthemideae</taxon>
        <taxon>Anthemidinae</taxon>
        <taxon>Tanacetum</taxon>
    </lineage>
</organism>
<dbReference type="InterPro" id="IPR034554">
    <property type="entry name" value="TOM6_plants"/>
</dbReference>
<dbReference type="PANTHER" id="PTHR35999:SF1">
    <property type="entry name" value="MITOCHONDRIAL IMPORT RECEPTOR SUBUNIT TOM6 HOMOLOG"/>
    <property type="match status" value="1"/>
</dbReference>
<dbReference type="EMBL" id="BQNB010010514">
    <property type="protein sequence ID" value="GJS78291.1"/>
    <property type="molecule type" value="Genomic_DNA"/>
</dbReference>
<sequence length="314" mass="35030">MFPGMFMRKPDKKAALKQLRVHVAMFGSWVVAIRVAPYVLHYLSGSKDELVLDFSSNAGFLDTIKCDQKRLLSSTTSCLTLSLFTPSIVLHSGTSLSKEAGTFDSRNSFVNVLKGTNMVKETDSSPVIVLDEDCLNSKDLSNSLIGRVKDVGSLSNLKKTWYGFRCYVKLLMTAIPEGRIALGGMFEIKRMSVHSKRIFIHTEDMFQLCENFKIVFKGKVHWIRAKEATGWIPEFSEDEEDDDHSEQEFISSEQSDLGLHIDGEDNVASEVEREDNRNSDGAKTNSTGLRKFKMSEIPRTGGSILSVHGEIEGG</sequence>
<protein>
    <submittedName>
        <fullName evidence="2">Mitochondrial import receptor subunit TOM6</fullName>
    </submittedName>
</protein>
<reference evidence="2" key="2">
    <citation type="submission" date="2022-01" db="EMBL/GenBank/DDBJ databases">
        <authorList>
            <person name="Yamashiro T."/>
            <person name="Shiraishi A."/>
            <person name="Satake H."/>
            <person name="Nakayama K."/>
        </authorList>
    </citation>
    <scope>NUCLEOTIDE SEQUENCE</scope>
</reference>
<comment type="caution">
    <text evidence="2">The sequence shown here is derived from an EMBL/GenBank/DDBJ whole genome shotgun (WGS) entry which is preliminary data.</text>
</comment>
<gene>
    <name evidence="2" type="ORF">Tco_0728172</name>
</gene>
<reference evidence="2" key="1">
    <citation type="journal article" date="2022" name="Int. J. Mol. Sci.">
        <title>Draft Genome of Tanacetum Coccineum: Genomic Comparison of Closely Related Tanacetum-Family Plants.</title>
        <authorList>
            <person name="Yamashiro T."/>
            <person name="Shiraishi A."/>
            <person name="Nakayama K."/>
            <person name="Satake H."/>
        </authorList>
    </citation>
    <scope>NUCLEOTIDE SEQUENCE</scope>
</reference>
<evidence type="ECO:0000313" key="2">
    <source>
        <dbReference type="EMBL" id="GJS78291.1"/>
    </source>
</evidence>
<feature type="compositionally biased region" description="Acidic residues" evidence="1">
    <location>
        <begin position="236"/>
        <end position="245"/>
    </location>
</feature>
<name>A0ABQ4YLF3_9ASTR</name>
<keyword evidence="3" id="KW-1185">Reference proteome</keyword>
<feature type="compositionally biased region" description="Basic and acidic residues" evidence="1">
    <location>
        <begin position="270"/>
        <end position="280"/>
    </location>
</feature>
<accession>A0ABQ4YLF3</accession>
<evidence type="ECO:0000313" key="3">
    <source>
        <dbReference type="Proteomes" id="UP001151760"/>
    </source>
</evidence>